<dbReference type="PANTHER" id="PTHR11592">
    <property type="entry name" value="GLUTATHIONE PEROXIDASE"/>
    <property type="match status" value="1"/>
</dbReference>
<dbReference type="Gene3D" id="3.40.30.10">
    <property type="entry name" value="Glutaredoxin"/>
    <property type="match status" value="1"/>
</dbReference>
<feature type="signal peptide" evidence="6">
    <location>
        <begin position="1"/>
        <end position="24"/>
    </location>
</feature>
<dbReference type="RefSeq" id="WP_143895716.1">
    <property type="nucleotide sequence ID" value="NZ_VJND01000010.1"/>
</dbReference>
<dbReference type="AlphaFoldDB" id="A0A554WMT5"/>
<sequence>MTRSSLLPLACTFALTMAAALSHATPSPAPAAAAACPPILQHTFPRLQDEAPQNLCQYAGQVVLVVNTASYCGFTQQYKELEELYRRYRDRGLVVLGFPSNDFGQQEPGTNQQIAEFCENTFGVQFPMFAKSHVRGPQANALFRQLAERTGTTPKWNFYKYLISRDGRTVLAYGSLTAPDSAALRRDLERLLAARP</sequence>
<dbReference type="CDD" id="cd00340">
    <property type="entry name" value="GSH_Peroxidase"/>
    <property type="match status" value="1"/>
</dbReference>
<evidence type="ECO:0000259" key="7">
    <source>
        <dbReference type="PROSITE" id="PS51352"/>
    </source>
</evidence>
<dbReference type="PROSITE" id="PS00460">
    <property type="entry name" value="GLUTATHIONE_PEROXID_1"/>
    <property type="match status" value="1"/>
</dbReference>
<accession>A0A554WMT5</accession>
<dbReference type="PROSITE" id="PS51355">
    <property type="entry name" value="GLUTATHIONE_PEROXID_3"/>
    <property type="match status" value="1"/>
</dbReference>
<gene>
    <name evidence="8" type="primary">gpx1</name>
    <name evidence="8" type="ORF">Tsedi_01736</name>
</gene>
<evidence type="ECO:0000256" key="1">
    <source>
        <dbReference type="ARBA" id="ARBA00006926"/>
    </source>
</evidence>
<evidence type="ECO:0000256" key="4">
    <source>
        <dbReference type="PIRSR" id="PIRSR000303-1"/>
    </source>
</evidence>
<name>A0A554WMT5_9BURK</name>
<evidence type="ECO:0000313" key="9">
    <source>
        <dbReference type="Proteomes" id="UP000320225"/>
    </source>
</evidence>
<keyword evidence="2 5" id="KW-0575">Peroxidase</keyword>
<dbReference type="InterPro" id="IPR036249">
    <property type="entry name" value="Thioredoxin-like_sf"/>
</dbReference>
<dbReference type="InterPro" id="IPR000889">
    <property type="entry name" value="Glutathione_peroxidase"/>
</dbReference>
<comment type="caution">
    <text evidence="8">The sequence shown here is derived from an EMBL/GenBank/DDBJ whole genome shotgun (WGS) entry which is preliminary data.</text>
</comment>
<dbReference type="PRINTS" id="PR01011">
    <property type="entry name" value="GLUTPROXDASE"/>
</dbReference>
<dbReference type="PIRSF" id="PIRSF000303">
    <property type="entry name" value="Glutathion_perox"/>
    <property type="match status" value="1"/>
</dbReference>
<reference evidence="8 9" key="1">
    <citation type="submission" date="2019-07" db="EMBL/GenBank/DDBJ databases">
        <title>Tepidimonas sediminis YIM 72259 draft genome.</title>
        <authorList>
            <person name="Da Costa M.S."/>
            <person name="Froufe H.J.C."/>
            <person name="Egas C."/>
            <person name="Albuquerque L."/>
        </authorList>
    </citation>
    <scope>NUCLEOTIDE SEQUENCE [LARGE SCALE GENOMIC DNA]</scope>
    <source>
        <strain evidence="8 9">YIM 72259</strain>
    </source>
</reference>
<organism evidence="8 9">
    <name type="scientific">Tepidimonas sediminis</name>
    <dbReference type="NCBI Taxonomy" id="2588941"/>
    <lineage>
        <taxon>Bacteria</taxon>
        <taxon>Pseudomonadati</taxon>
        <taxon>Pseudomonadota</taxon>
        <taxon>Betaproteobacteria</taxon>
        <taxon>Burkholderiales</taxon>
        <taxon>Tepidimonas</taxon>
    </lineage>
</organism>
<protein>
    <recommendedName>
        <fullName evidence="5">Glutathione peroxidase</fullName>
    </recommendedName>
</protein>
<feature type="active site" evidence="4">
    <location>
        <position position="72"/>
    </location>
</feature>
<comment type="similarity">
    <text evidence="1 5">Belongs to the glutathione peroxidase family.</text>
</comment>
<evidence type="ECO:0000313" key="8">
    <source>
        <dbReference type="EMBL" id="TSE24876.1"/>
    </source>
</evidence>
<proteinExistence type="inferred from homology"/>
<dbReference type="Proteomes" id="UP000320225">
    <property type="component" value="Unassembled WGS sequence"/>
</dbReference>
<dbReference type="GO" id="GO:0004601">
    <property type="term" value="F:peroxidase activity"/>
    <property type="evidence" value="ECO:0007669"/>
    <property type="project" value="UniProtKB-KW"/>
</dbReference>
<evidence type="ECO:0000256" key="3">
    <source>
        <dbReference type="ARBA" id="ARBA00023002"/>
    </source>
</evidence>
<dbReference type="OrthoDB" id="9785502at2"/>
<evidence type="ECO:0000256" key="5">
    <source>
        <dbReference type="RuleBase" id="RU000499"/>
    </source>
</evidence>
<dbReference type="GO" id="GO:0034599">
    <property type="term" value="P:cellular response to oxidative stress"/>
    <property type="evidence" value="ECO:0007669"/>
    <property type="project" value="TreeGrafter"/>
</dbReference>
<dbReference type="EMBL" id="VJND01000010">
    <property type="protein sequence ID" value="TSE24876.1"/>
    <property type="molecule type" value="Genomic_DNA"/>
</dbReference>
<feature type="chain" id="PRO_5021727265" description="Glutathione peroxidase" evidence="6">
    <location>
        <begin position="25"/>
        <end position="196"/>
    </location>
</feature>
<keyword evidence="3 5" id="KW-0560">Oxidoreductase</keyword>
<feature type="domain" description="Thioredoxin" evidence="7">
    <location>
        <begin position="23"/>
        <end position="193"/>
    </location>
</feature>
<evidence type="ECO:0000256" key="2">
    <source>
        <dbReference type="ARBA" id="ARBA00022559"/>
    </source>
</evidence>
<dbReference type="PANTHER" id="PTHR11592:SF44">
    <property type="entry name" value="GLUTATHIONE PEROXIDASE"/>
    <property type="match status" value="1"/>
</dbReference>
<dbReference type="PROSITE" id="PS51352">
    <property type="entry name" value="THIOREDOXIN_2"/>
    <property type="match status" value="1"/>
</dbReference>
<keyword evidence="6" id="KW-0732">Signal</keyword>
<dbReference type="InterPro" id="IPR013766">
    <property type="entry name" value="Thioredoxin_domain"/>
</dbReference>
<evidence type="ECO:0000256" key="6">
    <source>
        <dbReference type="SAM" id="SignalP"/>
    </source>
</evidence>
<dbReference type="Pfam" id="PF00255">
    <property type="entry name" value="GSHPx"/>
    <property type="match status" value="1"/>
</dbReference>
<dbReference type="SUPFAM" id="SSF52833">
    <property type="entry name" value="Thioredoxin-like"/>
    <property type="match status" value="1"/>
</dbReference>
<keyword evidence="9" id="KW-1185">Reference proteome</keyword>
<dbReference type="InterPro" id="IPR029759">
    <property type="entry name" value="GPX_AS"/>
</dbReference>